<organism evidence="1">
    <name type="scientific">marine metagenome</name>
    <dbReference type="NCBI Taxonomy" id="408172"/>
    <lineage>
        <taxon>unclassified sequences</taxon>
        <taxon>metagenomes</taxon>
        <taxon>ecological metagenomes</taxon>
    </lineage>
</organism>
<dbReference type="EMBL" id="UINC01053464">
    <property type="protein sequence ID" value="SVB70005.1"/>
    <property type="molecule type" value="Genomic_DNA"/>
</dbReference>
<gene>
    <name evidence="1" type="ORF">METZ01_LOCUS222859</name>
</gene>
<evidence type="ECO:0000313" key="1">
    <source>
        <dbReference type="EMBL" id="SVB70005.1"/>
    </source>
</evidence>
<name>A0A382G5F6_9ZZZZ</name>
<proteinExistence type="predicted"/>
<protein>
    <submittedName>
        <fullName evidence="1">Uncharacterized protein</fullName>
    </submittedName>
</protein>
<dbReference type="AlphaFoldDB" id="A0A382G5F6"/>
<feature type="non-terminal residue" evidence="1">
    <location>
        <position position="26"/>
    </location>
</feature>
<accession>A0A382G5F6</accession>
<sequence length="26" mass="3119">MLKYIEMFLNLVNSMKIFVETNTTHT</sequence>
<reference evidence="1" key="1">
    <citation type="submission" date="2018-05" db="EMBL/GenBank/DDBJ databases">
        <authorList>
            <person name="Lanie J.A."/>
            <person name="Ng W.-L."/>
            <person name="Kazmierczak K.M."/>
            <person name="Andrzejewski T.M."/>
            <person name="Davidsen T.M."/>
            <person name="Wayne K.J."/>
            <person name="Tettelin H."/>
            <person name="Glass J.I."/>
            <person name="Rusch D."/>
            <person name="Podicherti R."/>
            <person name="Tsui H.-C.T."/>
            <person name="Winkler M.E."/>
        </authorList>
    </citation>
    <scope>NUCLEOTIDE SEQUENCE</scope>
</reference>